<dbReference type="Pfam" id="PF05368">
    <property type="entry name" value="NmrA"/>
    <property type="match status" value="1"/>
</dbReference>
<evidence type="ECO:0000313" key="2">
    <source>
        <dbReference type="EMBL" id="MDQ0425042.1"/>
    </source>
</evidence>
<evidence type="ECO:0000259" key="1">
    <source>
        <dbReference type="Pfam" id="PF05368"/>
    </source>
</evidence>
<keyword evidence="3" id="KW-1185">Reference proteome</keyword>
<evidence type="ECO:0000313" key="3">
    <source>
        <dbReference type="Proteomes" id="UP001240250"/>
    </source>
</evidence>
<dbReference type="InterPro" id="IPR008030">
    <property type="entry name" value="NmrA-like"/>
</dbReference>
<dbReference type="PANTHER" id="PTHR43162">
    <property type="match status" value="1"/>
</dbReference>
<comment type="caution">
    <text evidence="2">The sequence shown here is derived from an EMBL/GenBank/DDBJ whole genome shotgun (WGS) entry which is preliminary data.</text>
</comment>
<name>A0ABU0GI40_9CELL</name>
<dbReference type="Proteomes" id="UP001240250">
    <property type="component" value="Unassembled WGS sequence"/>
</dbReference>
<organism evidence="2 3">
    <name type="scientific">Cellulomonas iranensis</name>
    <dbReference type="NCBI Taxonomy" id="76862"/>
    <lineage>
        <taxon>Bacteria</taxon>
        <taxon>Bacillati</taxon>
        <taxon>Actinomycetota</taxon>
        <taxon>Actinomycetes</taxon>
        <taxon>Micrococcales</taxon>
        <taxon>Cellulomonadaceae</taxon>
        <taxon>Cellulomonas</taxon>
    </lineage>
</organism>
<dbReference type="EMBL" id="JAUSVM010000001">
    <property type="protein sequence ID" value="MDQ0425042.1"/>
    <property type="molecule type" value="Genomic_DNA"/>
</dbReference>
<accession>A0ABU0GI40</accession>
<reference evidence="2 3" key="1">
    <citation type="submission" date="2023-07" db="EMBL/GenBank/DDBJ databases">
        <title>Sequencing the genomes of 1000 actinobacteria strains.</title>
        <authorList>
            <person name="Klenk H.-P."/>
        </authorList>
    </citation>
    <scope>NUCLEOTIDE SEQUENCE [LARGE SCALE GENOMIC DNA]</scope>
    <source>
        <strain evidence="2 3">DSM 14785</strain>
    </source>
</reference>
<feature type="domain" description="NmrA-like" evidence="1">
    <location>
        <begin position="5"/>
        <end position="222"/>
    </location>
</feature>
<dbReference type="Gene3D" id="3.40.50.720">
    <property type="entry name" value="NAD(P)-binding Rossmann-like Domain"/>
    <property type="match status" value="1"/>
</dbReference>
<dbReference type="Gene3D" id="3.90.25.10">
    <property type="entry name" value="UDP-galactose 4-epimerase, domain 1"/>
    <property type="match status" value="1"/>
</dbReference>
<dbReference type="SUPFAM" id="SSF51735">
    <property type="entry name" value="NAD(P)-binding Rossmann-fold domains"/>
    <property type="match status" value="1"/>
</dbReference>
<dbReference type="RefSeq" id="WP_070318504.1">
    <property type="nucleotide sequence ID" value="NZ_JAUSVM010000001.1"/>
</dbReference>
<dbReference type="InterPro" id="IPR051604">
    <property type="entry name" value="Ergot_Alk_Oxidoreductase"/>
</dbReference>
<dbReference type="InterPro" id="IPR036291">
    <property type="entry name" value="NAD(P)-bd_dom_sf"/>
</dbReference>
<protein>
    <submittedName>
        <fullName evidence="2">Uncharacterized protein YbjT (DUF2867 family)</fullName>
    </submittedName>
</protein>
<dbReference type="CDD" id="cd05269">
    <property type="entry name" value="TMR_SDR_a"/>
    <property type="match status" value="1"/>
</dbReference>
<proteinExistence type="predicted"/>
<dbReference type="PANTHER" id="PTHR43162:SF1">
    <property type="entry name" value="PRESTALK A DIFFERENTIATION PROTEIN A"/>
    <property type="match status" value="1"/>
</dbReference>
<sequence>MGTVTIGVTGATGQVGARVARLLDEAGATQRLLVRDPTSARLPHLARPAEVARVDYADRALCTDALRGVDALLMVSASESATRVAEHVAFVDAAAAAGVRHIVYTSFAAASPDATFTLARDHFTTEQHLRASGVAWTFLRDTFYLDVLEDFVGADGALRGPAGDGRCAFVARADVARVAATVLRDPAPHAGRTYDLTGPEALTLADVARVISDVRGRPVRFVDETLDEAYASRASYGAPDWQVDAWVSTYTAIASDVMAQVTQDVEDVTGAPPITFADVLREG</sequence>
<gene>
    <name evidence="2" type="ORF">JO380_001423</name>
</gene>